<evidence type="ECO:0000313" key="5">
    <source>
        <dbReference type="EMBL" id="BDU50017.1"/>
    </source>
</evidence>
<reference evidence="5 6" key="1">
    <citation type="submission" date="2022-11" db="EMBL/GenBank/DDBJ databases">
        <title>Haliovirga abyssi gen. nov., sp. nov., a mesophilic fermentative bacterium isolated from the Iheya North hydrothermal field and the proposal of Haliovirgaceae fam. nov.</title>
        <authorList>
            <person name="Miyazaki U."/>
            <person name="Tame A."/>
            <person name="Miyazaki J."/>
            <person name="Takai K."/>
            <person name="Sawayama S."/>
            <person name="Kitajima M."/>
            <person name="Okamoto A."/>
            <person name="Nakagawa S."/>
        </authorList>
    </citation>
    <scope>NUCLEOTIDE SEQUENCE [LARGE SCALE GENOMIC DNA]</scope>
    <source>
        <strain evidence="5 6">IC12</strain>
    </source>
</reference>
<evidence type="ECO:0000256" key="2">
    <source>
        <dbReference type="ARBA" id="ARBA00022840"/>
    </source>
</evidence>
<dbReference type="Proteomes" id="UP001321582">
    <property type="component" value="Chromosome"/>
</dbReference>
<keyword evidence="6" id="KW-1185">Reference proteome</keyword>
<keyword evidence="2 3" id="KW-0067">ATP-binding</keyword>
<dbReference type="GO" id="GO:0004140">
    <property type="term" value="F:dephospho-CoA kinase activity"/>
    <property type="evidence" value="ECO:0007669"/>
    <property type="project" value="UniProtKB-UniRule"/>
</dbReference>
<proteinExistence type="inferred from homology"/>
<keyword evidence="3" id="KW-0808">Transferase</keyword>
<keyword evidence="3" id="KW-0963">Cytoplasm</keyword>
<evidence type="ECO:0000256" key="1">
    <source>
        <dbReference type="ARBA" id="ARBA00022741"/>
    </source>
</evidence>
<dbReference type="AlphaFoldDB" id="A0AAU9DF73"/>
<dbReference type="InterPro" id="IPR027417">
    <property type="entry name" value="P-loop_NTPase"/>
</dbReference>
<dbReference type="EC" id="2.7.1.24" evidence="3 4"/>
<dbReference type="RefSeq" id="WP_307904954.1">
    <property type="nucleotide sequence ID" value="NZ_AP027059.1"/>
</dbReference>
<keyword evidence="3 5" id="KW-0418">Kinase</keyword>
<keyword evidence="1 3" id="KW-0547">Nucleotide-binding</keyword>
<dbReference type="PROSITE" id="PS51219">
    <property type="entry name" value="DPCK"/>
    <property type="match status" value="1"/>
</dbReference>
<comment type="pathway">
    <text evidence="3">Cofactor biosynthesis; coenzyme A biosynthesis; CoA from (R)-pantothenate: step 5/5.</text>
</comment>
<dbReference type="NCBIfam" id="TIGR00152">
    <property type="entry name" value="dephospho-CoA kinase"/>
    <property type="match status" value="1"/>
</dbReference>
<dbReference type="GO" id="GO:0005737">
    <property type="term" value="C:cytoplasm"/>
    <property type="evidence" value="ECO:0007669"/>
    <property type="project" value="UniProtKB-SubCell"/>
</dbReference>
<evidence type="ECO:0000313" key="6">
    <source>
        <dbReference type="Proteomes" id="UP001321582"/>
    </source>
</evidence>
<gene>
    <name evidence="3 5" type="primary">coaE</name>
    <name evidence="5" type="ORF">HLVA_05860</name>
</gene>
<sequence length="194" mass="22607">MIVGLTGGVATGKSEVSKMFNRYGAIIIDADKISRDVVNKKEVLSNITEYFGKDIMKKGKLDRKKLGKIVFSDEEKKKKLNEITHPLIIEELKKYIDKYKESKELIIFDIPLLFEVNFEKYLNKVIVVYCGFEIELNRLMKRENINYSEAVNIIKSQMDLKEKLEKGDILIENSGTIEELEEKVFRLYSKLKRD</sequence>
<dbReference type="KEGG" id="haby:HLVA_05860"/>
<organism evidence="5 6">
    <name type="scientific">Haliovirga abyssi</name>
    <dbReference type="NCBI Taxonomy" id="2996794"/>
    <lineage>
        <taxon>Bacteria</taxon>
        <taxon>Fusobacteriati</taxon>
        <taxon>Fusobacteriota</taxon>
        <taxon>Fusobacteriia</taxon>
        <taxon>Fusobacteriales</taxon>
        <taxon>Haliovirgaceae</taxon>
        <taxon>Haliovirga</taxon>
    </lineage>
</organism>
<dbReference type="PANTHER" id="PTHR10695">
    <property type="entry name" value="DEPHOSPHO-COA KINASE-RELATED"/>
    <property type="match status" value="1"/>
</dbReference>
<name>A0AAU9DF73_9FUSO</name>
<evidence type="ECO:0000256" key="4">
    <source>
        <dbReference type="NCBIfam" id="TIGR00152"/>
    </source>
</evidence>
<evidence type="ECO:0000256" key="3">
    <source>
        <dbReference type="HAMAP-Rule" id="MF_00376"/>
    </source>
</evidence>
<dbReference type="CDD" id="cd02022">
    <property type="entry name" value="DPCK"/>
    <property type="match status" value="1"/>
</dbReference>
<dbReference type="Gene3D" id="3.40.50.300">
    <property type="entry name" value="P-loop containing nucleotide triphosphate hydrolases"/>
    <property type="match status" value="1"/>
</dbReference>
<accession>A0AAU9DF73</accession>
<dbReference type="Pfam" id="PF01121">
    <property type="entry name" value="CoaE"/>
    <property type="match status" value="1"/>
</dbReference>
<comment type="catalytic activity">
    <reaction evidence="3">
        <text>3'-dephospho-CoA + ATP = ADP + CoA + H(+)</text>
        <dbReference type="Rhea" id="RHEA:18245"/>
        <dbReference type="ChEBI" id="CHEBI:15378"/>
        <dbReference type="ChEBI" id="CHEBI:30616"/>
        <dbReference type="ChEBI" id="CHEBI:57287"/>
        <dbReference type="ChEBI" id="CHEBI:57328"/>
        <dbReference type="ChEBI" id="CHEBI:456216"/>
        <dbReference type="EC" id="2.7.1.24"/>
    </reaction>
</comment>
<comment type="function">
    <text evidence="3">Catalyzes the phosphorylation of the 3'-hydroxyl group of dephosphocoenzyme A to form coenzyme A.</text>
</comment>
<dbReference type="HAMAP" id="MF_00376">
    <property type="entry name" value="Dephospho_CoA_kinase"/>
    <property type="match status" value="1"/>
</dbReference>
<protein>
    <recommendedName>
        <fullName evidence="3 4">Dephospho-CoA kinase</fullName>
        <ecNumber evidence="3 4">2.7.1.24</ecNumber>
    </recommendedName>
    <alternativeName>
        <fullName evidence="3">Dephosphocoenzyme A kinase</fullName>
    </alternativeName>
</protein>
<comment type="subcellular location">
    <subcellularLocation>
        <location evidence="3">Cytoplasm</location>
    </subcellularLocation>
</comment>
<comment type="similarity">
    <text evidence="3">Belongs to the CoaE family.</text>
</comment>
<dbReference type="GO" id="GO:0005524">
    <property type="term" value="F:ATP binding"/>
    <property type="evidence" value="ECO:0007669"/>
    <property type="project" value="UniProtKB-UniRule"/>
</dbReference>
<dbReference type="SUPFAM" id="SSF52540">
    <property type="entry name" value="P-loop containing nucleoside triphosphate hydrolases"/>
    <property type="match status" value="1"/>
</dbReference>
<keyword evidence="3" id="KW-0173">Coenzyme A biosynthesis</keyword>
<dbReference type="GO" id="GO:0015937">
    <property type="term" value="P:coenzyme A biosynthetic process"/>
    <property type="evidence" value="ECO:0007669"/>
    <property type="project" value="UniProtKB-UniRule"/>
</dbReference>
<dbReference type="InterPro" id="IPR001977">
    <property type="entry name" value="Depp_CoAkinase"/>
</dbReference>
<dbReference type="EMBL" id="AP027059">
    <property type="protein sequence ID" value="BDU50017.1"/>
    <property type="molecule type" value="Genomic_DNA"/>
</dbReference>
<dbReference type="PANTHER" id="PTHR10695:SF46">
    <property type="entry name" value="BIFUNCTIONAL COENZYME A SYNTHASE-RELATED"/>
    <property type="match status" value="1"/>
</dbReference>
<feature type="binding site" evidence="3">
    <location>
        <begin position="10"/>
        <end position="15"/>
    </location>
    <ligand>
        <name>ATP</name>
        <dbReference type="ChEBI" id="CHEBI:30616"/>
    </ligand>
</feature>